<comment type="caution">
    <text evidence="1">The sequence shown here is derived from an EMBL/GenBank/DDBJ whole genome shotgun (WGS) entry which is preliminary data.</text>
</comment>
<protein>
    <submittedName>
        <fullName evidence="1">Uncharacterized protein</fullName>
    </submittedName>
</protein>
<dbReference type="Proteomes" id="UP001185028">
    <property type="component" value="Unassembled WGS sequence"/>
</dbReference>
<organism evidence="1 2">
    <name type="scientific">Paenibacillus hunanensis</name>
    <dbReference type="NCBI Taxonomy" id="539262"/>
    <lineage>
        <taxon>Bacteria</taxon>
        <taxon>Bacillati</taxon>
        <taxon>Bacillota</taxon>
        <taxon>Bacilli</taxon>
        <taxon>Bacillales</taxon>
        <taxon>Paenibacillaceae</taxon>
        <taxon>Paenibacillus</taxon>
    </lineage>
</organism>
<name>A0ABU1J4U5_9BACL</name>
<accession>A0ABU1J4U5</accession>
<sequence>MSAVYGELHRRLRYSYHTVSGSMCKYVYIHPLLLQPHDLSRYLHLYSRKGKSIVVQITPYEL</sequence>
<proteinExistence type="predicted"/>
<reference evidence="1 2" key="1">
    <citation type="submission" date="2023-07" db="EMBL/GenBank/DDBJ databases">
        <title>Genomic Encyclopedia of Type Strains, Phase IV (KMG-IV): sequencing the most valuable type-strain genomes for metagenomic binning, comparative biology and taxonomic classification.</title>
        <authorList>
            <person name="Goeker M."/>
        </authorList>
    </citation>
    <scope>NUCLEOTIDE SEQUENCE [LARGE SCALE GENOMIC DNA]</scope>
    <source>
        <strain evidence="1 2">DSM 22170</strain>
    </source>
</reference>
<gene>
    <name evidence="1" type="ORF">JOC58_004375</name>
</gene>
<evidence type="ECO:0000313" key="1">
    <source>
        <dbReference type="EMBL" id="MDR6246439.1"/>
    </source>
</evidence>
<evidence type="ECO:0000313" key="2">
    <source>
        <dbReference type="Proteomes" id="UP001185028"/>
    </source>
</evidence>
<keyword evidence="2" id="KW-1185">Reference proteome</keyword>
<dbReference type="EMBL" id="JAVDQH010000029">
    <property type="protein sequence ID" value="MDR6246439.1"/>
    <property type="molecule type" value="Genomic_DNA"/>
</dbReference>